<dbReference type="RefSeq" id="WP_094908527.1">
    <property type="nucleotide sequence ID" value="NZ_BJUN01000007.1"/>
</dbReference>
<proteinExistence type="predicted"/>
<keyword evidence="2" id="KW-1185">Reference proteome</keyword>
<gene>
    <name evidence="1" type="ORF">MHA01_15540</name>
</gene>
<evidence type="ECO:0000313" key="1">
    <source>
        <dbReference type="EMBL" id="GEK58649.1"/>
    </source>
</evidence>
<organism evidence="1 2">
    <name type="scientific">Marinococcus halophilus</name>
    <dbReference type="NCBI Taxonomy" id="1371"/>
    <lineage>
        <taxon>Bacteria</taxon>
        <taxon>Bacillati</taxon>
        <taxon>Bacillota</taxon>
        <taxon>Bacilli</taxon>
        <taxon>Bacillales</taxon>
        <taxon>Bacillaceae</taxon>
        <taxon>Marinococcus</taxon>
    </lineage>
</organism>
<comment type="caution">
    <text evidence="1">The sequence shown here is derived from an EMBL/GenBank/DDBJ whole genome shotgun (WGS) entry which is preliminary data.</text>
</comment>
<dbReference type="AlphaFoldDB" id="A0A510Y5L5"/>
<dbReference type="OrthoDB" id="1642058at2"/>
<reference evidence="1 2" key="1">
    <citation type="submission" date="2019-07" db="EMBL/GenBank/DDBJ databases">
        <title>Whole genome shotgun sequence of Marinococcus halophilus NBRC 102359.</title>
        <authorList>
            <person name="Hosoyama A."/>
            <person name="Uohara A."/>
            <person name="Ohji S."/>
            <person name="Ichikawa N."/>
        </authorList>
    </citation>
    <scope>NUCLEOTIDE SEQUENCE [LARGE SCALE GENOMIC DNA]</scope>
    <source>
        <strain evidence="1 2">NBRC 102359</strain>
    </source>
</reference>
<accession>A0A510Y5L5</accession>
<dbReference type="InterPro" id="IPR025466">
    <property type="entry name" value="DUF4317"/>
</dbReference>
<protein>
    <recommendedName>
        <fullName evidence="3">DUF4317 domain-containing protein</fullName>
    </recommendedName>
</protein>
<evidence type="ECO:0000313" key="2">
    <source>
        <dbReference type="Proteomes" id="UP000321051"/>
    </source>
</evidence>
<sequence>MDKKDIADLRRQLKTDNDLLTISDIFNVYIMKETTEVYHHQSHPFEMLDSDQQELFMANFKKVLTGQLDEKLFELKFQRDIEDSSQLILHKGLLSRNVEDWKEQMLRITEKMIEDHPYEKDTVITFIRADYLKPAKQRNEEAETSDRDAVYSNAFILCSINKTEEPQKEMQFDYIEKEFKYKVEADPVIDLKHPMAGFLFPAMTDGAADVNHVLYAASKPNDPDYRFIEDVLNGEEIITAKENKTVFEDIVRDVVGDQVNPSTLANVYGEIHRVVEENEEDTSPTLDYRDVERVLQQSGEQVETDKVKTAFQRVTDNETYELKASSIVPKYNSKSIKINTKIANIAISPQDLEYVRQVNYQGKRCIMIEIEEDAEIEGFKMLPEAFGEDNQ</sequence>
<dbReference type="Proteomes" id="UP000321051">
    <property type="component" value="Unassembled WGS sequence"/>
</dbReference>
<name>A0A510Y5L5_MARHA</name>
<dbReference type="STRING" id="1371.GCA_900166605_00845"/>
<dbReference type="Pfam" id="PF14199">
    <property type="entry name" value="DUF4317"/>
    <property type="match status" value="1"/>
</dbReference>
<dbReference type="EMBL" id="BJUN01000007">
    <property type="protein sequence ID" value="GEK58649.1"/>
    <property type="molecule type" value="Genomic_DNA"/>
</dbReference>
<evidence type="ECO:0008006" key="3">
    <source>
        <dbReference type="Google" id="ProtNLM"/>
    </source>
</evidence>